<gene>
    <name evidence="12" type="primary">LOC117642294</name>
</gene>
<dbReference type="GO" id="GO:0061630">
    <property type="term" value="F:ubiquitin protein ligase activity"/>
    <property type="evidence" value="ECO:0007669"/>
    <property type="project" value="TreeGrafter"/>
</dbReference>
<dbReference type="PANTHER" id="PTHR24104:SF48">
    <property type="entry name" value="PROTEIN WECH"/>
    <property type="match status" value="1"/>
</dbReference>
<organism evidence="12">
    <name type="scientific">Thrips palmi</name>
    <name type="common">Melon thrips</name>
    <dbReference type="NCBI Taxonomy" id="161013"/>
    <lineage>
        <taxon>Eukaryota</taxon>
        <taxon>Metazoa</taxon>
        <taxon>Ecdysozoa</taxon>
        <taxon>Arthropoda</taxon>
        <taxon>Hexapoda</taxon>
        <taxon>Insecta</taxon>
        <taxon>Pterygota</taxon>
        <taxon>Neoptera</taxon>
        <taxon>Paraneoptera</taxon>
        <taxon>Thysanoptera</taxon>
        <taxon>Terebrantia</taxon>
        <taxon>Thripoidea</taxon>
        <taxon>Thripidae</taxon>
        <taxon>Thrips</taxon>
    </lineage>
</organism>
<dbReference type="SUPFAM" id="SSF57845">
    <property type="entry name" value="B-box zinc-binding domain"/>
    <property type="match status" value="1"/>
</dbReference>
<name>A0A6P8YH18_THRPL</name>
<evidence type="ECO:0000259" key="10">
    <source>
        <dbReference type="PROSITE" id="PS50119"/>
    </source>
</evidence>
<feature type="domain" description="B box-type" evidence="10">
    <location>
        <begin position="186"/>
        <end position="228"/>
    </location>
</feature>
<dbReference type="Proteomes" id="UP000515158">
    <property type="component" value="Unplaced"/>
</dbReference>
<feature type="compositionally biased region" description="Low complexity" evidence="8">
    <location>
        <begin position="168"/>
        <end position="179"/>
    </location>
</feature>
<keyword evidence="4" id="KW-0862">Zinc</keyword>
<dbReference type="InterPro" id="IPR011042">
    <property type="entry name" value="6-blade_b-propeller_TolB-like"/>
</dbReference>
<keyword evidence="1" id="KW-0479">Metal-binding</keyword>
<feature type="signal peptide" evidence="9">
    <location>
        <begin position="1"/>
        <end position="18"/>
    </location>
</feature>
<dbReference type="SUPFAM" id="SSF101898">
    <property type="entry name" value="NHL repeat"/>
    <property type="match status" value="1"/>
</dbReference>
<feature type="repeat" description="Filamin" evidence="6">
    <location>
        <begin position="395"/>
        <end position="497"/>
    </location>
</feature>
<keyword evidence="11" id="KW-1185">Reference proteome</keyword>
<dbReference type="InterPro" id="IPR001298">
    <property type="entry name" value="Filamin/ABP280_rpt"/>
</dbReference>
<dbReference type="SUPFAM" id="SSF81296">
    <property type="entry name" value="E set domains"/>
    <property type="match status" value="1"/>
</dbReference>
<keyword evidence="9" id="KW-0732">Signal</keyword>
<evidence type="ECO:0000313" key="11">
    <source>
        <dbReference type="Proteomes" id="UP000515158"/>
    </source>
</evidence>
<dbReference type="InterPro" id="IPR014756">
    <property type="entry name" value="Ig_E-set"/>
</dbReference>
<dbReference type="InterPro" id="IPR001258">
    <property type="entry name" value="NHL_repeat"/>
</dbReference>
<feature type="repeat" description="NHL" evidence="7">
    <location>
        <begin position="661"/>
        <end position="696"/>
    </location>
</feature>
<evidence type="ECO:0000256" key="9">
    <source>
        <dbReference type="SAM" id="SignalP"/>
    </source>
</evidence>
<dbReference type="InterPro" id="IPR017868">
    <property type="entry name" value="Filamin/ABP280_repeat-like"/>
</dbReference>
<dbReference type="Pfam" id="PF00630">
    <property type="entry name" value="Filamin"/>
    <property type="match status" value="1"/>
</dbReference>
<evidence type="ECO:0000313" key="12">
    <source>
        <dbReference type="RefSeq" id="XP_034236225.1"/>
    </source>
</evidence>
<evidence type="ECO:0000256" key="3">
    <source>
        <dbReference type="ARBA" id="ARBA00022771"/>
    </source>
</evidence>
<dbReference type="GO" id="GO:0000209">
    <property type="term" value="P:protein polyubiquitination"/>
    <property type="evidence" value="ECO:0007669"/>
    <property type="project" value="TreeGrafter"/>
</dbReference>
<feature type="repeat" description="NHL" evidence="7">
    <location>
        <begin position="757"/>
        <end position="783"/>
    </location>
</feature>
<protein>
    <submittedName>
        <fullName evidence="12">E3 ubiquitin-protein ligase TRIM71-like isoform X1</fullName>
    </submittedName>
</protein>
<evidence type="ECO:0000256" key="6">
    <source>
        <dbReference type="PROSITE-ProRule" id="PRU00087"/>
    </source>
</evidence>
<dbReference type="CDD" id="cd14954">
    <property type="entry name" value="NHL_TRIM71_like"/>
    <property type="match status" value="1"/>
</dbReference>
<feature type="region of interest" description="Disordered" evidence="8">
    <location>
        <begin position="149"/>
        <end position="179"/>
    </location>
</feature>
<dbReference type="Gene3D" id="2.120.10.30">
    <property type="entry name" value="TolB, C-terminal domain"/>
    <property type="match status" value="1"/>
</dbReference>
<dbReference type="PROSITE" id="PS50119">
    <property type="entry name" value="ZF_BBOX"/>
    <property type="match status" value="1"/>
</dbReference>
<feature type="repeat" description="NHL" evidence="7">
    <location>
        <begin position="557"/>
        <end position="600"/>
    </location>
</feature>
<feature type="chain" id="PRO_5028371187" evidence="9">
    <location>
        <begin position="19"/>
        <end position="783"/>
    </location>
</feature>
<evidence type="ECO:0000256" key="4">
    <source>
        <dbReference type="ARBA" id="ARBA00022833"/>
    </source>
</evidence>
<dbReference type="GeneID" id="117642294"/>
<dbReference type="Pfam" id="PF01436">
    <property type="entry name" value="NHL"/>
    <property type="match status" value="5"/>
</dbReference>
<dbReference type="InterPro" id="IPR000315">
    <property type="entry name" value="Znf_B-box"/>
</dbReference>
<evidence type="ECO:0000256" key="1">
    <source>
        <dbReference type="ARBA" id="ARBA00022723"/>
    </source>
</evidence>
<dbReference type="GO" id="GO:0043161">
    <property type="term" value="P:proteasome-mediated ubiquitin-dependent protein catabolic process"/>
    <property type="evidence" value="ECO:0007669"/>
    <property type="project" value="TreeGrafter"/>
</dbReference>
<evidence type="ECO:0000256" key="5">
    <source>
        <dbReference type="PROSITE-ProRule" id="PRU00024"/>
    </source>
</evidence>
<dbReference type="KEGG" id="tpal:117642294"/>
<dbReference type="GO" id="GO:0008270">
    <property type="term" value="F:zinc ion binding"/>
    <property type="evidence" value="ECO:0007669"/>
    <property type="project" value="UniProtKB-KW"/>
</dbReference>
<dbReference type="AlphaFoldDB" id="A0A6P8YH18"/>
<evidence type="ECO:0000256" key="7">
    <source>
        <dbReference type="PROSITE-ProRule" id="PRU00504"/>
    </source>
</evidence>
<dbReference type="SMART" id="SM00557">
    <property type="entry name" value="IG_FLMN"/>
    <property type="match status" value="1"/>
</dbReference>
<feature type="repeat" description="NHL" evidence="7">
    <location>
        <begin position="700"/>
        <end position="743"/>
    </location>
</feature>
<keyword evidence="3 5" id="KW-0863">Zinc-finger</keyword>
<dbReference type="SMART" id="SM00336">
    <property type="entry name" value="BBOX"/>
    <property type="match status" value="2"/>
</dbReference>
<keyword evidence="2" id="KW-0677">Repeat</keyword>
<dbReference type="Pfam" id="PF00643">
    <property type="entry name" value="zf-B_box"/>
    <property type="match status" value="1"/>
</dbReference>
<feature type="repeat" description="NHL" evidence="7">
    <location>
        <begin position="604"/>
        <end position="647"/>
    </location>
</feature>
<dbReference type="PANTHER" id="PTHR24104">
    <property type="entry name" value="E3 UBIQUITIN-PROTEIN LIGASE NHLRC1-RELATED"/>
    <property type="match status" value="1"/>
</dbReference>
<dbReference type="FunFam" id="2.120.10.30:FF:000037">
    <property type="entry name" value="Uncharacterized protein, isoform E"/>
    <property type="match status" value="1"/>
</dbReference>
<dbReference type="RefSeq" id="XP_034236225.1">
    <property type="nucleotide sequence ID" value="XM_034380334.1"/>
</dbReference>
<sequence length="783" mass="83341">MMMATSALASCLANGLGALCDPTASPPFSSWGFSSGLNSSGSSIYGSSPSTGSSREPSIGSIGSIDLQEMLQALNGDLLDADVDATCRNCERLPVARCSACNTVLCKPCAGCHHSDHVLIRVEDGLPFNMAVPPPCLPKPPMHLSMAVTRPPSVPPSLTTRAPPPSSRPAARQARSPPTRMAVLPRAAALCEVHAGEVLVSYCETCSVGTCSACAASASHVGHTLAQLTVVKGVTEKYLRDATAGAQAARDHLERNSGVAAAVEAKAMQVASDIRCCTRQMVAAIEARERQLLADVQEIASLKARSLQVQADVLRSLHERYVRLSESLRDTLALGQGVDVVHARDKAAVELAQLRAAKANNTGRPSQQPYEDETITFTPPEPILSKALTSMGAVSSSGYALSSVAAGEGLTRAVRGRPAAFTVHVKSHLEASVPVVPGELDVVLVAPEGGANVRGDVEDRGDGTAVVVYRARAEGLHALHVLLRGRHIVGSPFSVAVRPPRSYDGVRAASATIGGEGSEEGRFLRPWGVCCDRQGRIIVADRSNNRIQVFGADGKFAFAFGSQGTAPGQFDRPAGVAVDLGGRIVVADKDNHRVQIFDPEGRFIKTFGQCGAQNGNFNYPWDVDVNGSGEIVVSDTRNNRIQLFSPEGTFLRKYGWETTTSMWRHFDTPRGVAFNRDGYVICTDFNNHRLVVVEPSFRHARFLGGEGSGPKQFQRPQGVAIDGDNNIIVADSRNNRVQVFEGNGIYRCQIGLPVEMDRPSGVCVTPDGKIAVVDFGNNRVLLL</sequence>
<dbReference type="Gene3D" id="2.60.40.10">
    <property type="entry name" value="Immunoglobulins"/>
    <property type="match status" value="1"/>
</dbReference>
<dbReference type="InterPro" id="IPR050952">
    <property type="entry name" value="TRIM-NHL_E3_ligases"/>
</dbReference>
<proteinExistence type="predicted"/>
<dbReference type="PROSITE" id="PS51125">
    <property type="entry name" value="NHL"/>
    <property type="match status" value="6"/>
</dbReference>
<dbReference type="CDD" id="cd19757">
    <property type="entry name" value="Bbox1"/>
    <property type="match status" value="1"/>
</dbReference>
<feature type="repeat" description="NHL" evidence="7">
    <location>
        <begin position="510"/>
        <end position="553"/>
    </location>
</feature>
<dbReference type="OrthoDB" id="342730at2759"/>
<dbReference type="InterPro" id="IPR013783">
    <property type="entry name" value="Ig-like_fold"/>
</dbReference>
<dbReference type="InParanoid" id="A0A6P8YH18"/>
<accession>A0A6P8YH18</accession>
<dbReference type="Gene3D" id="3.30.160.60">
    <property type="entry name" value="Classic Zinc Finger"/>
    <property type="match status" value="1"/>
</dbReference>
<reference evidence="12" key="1">
    <citation type="submission" date="2025-08" db="UniProtKB">
        <authorList>
            <consortium name="RefSeq"/>
        </authorList>
    </citation>
    <scope>IDENTIFICATION</scope>
    <source>
        <tissue evidence="12">Total insect</tissue>
    </source>
</reference>
<evidence type="ECO:0000256" key="2">
    <source>
        <dbReference type="ARBA" id="ARBA00022737"/>
    </source>
</evidence>
<evidence type="ECO:0000256" key="8">
    <source>
        <dbReference type="SAM" id="MobiDB-lite"/>
    </source>
</evidence>
<dbReference type="PROSITE" id="PS50194">
    <property type="entry name" value="FILAMIN_REPEAT"/>
    <property type="match status" value="1"/>
</dbReference>